<comment type="caution">
    <text evidence="2">The sequence shown here is derived from an EMBL/GenBank/DDBJ whole genome shotgun (WGS) entry which is preliminary data.</text>
</comment>
<feature type="transmembrane region" description="Helical" evidence="1">
    <location>
        <begin position="54"/>
        <end position="79"/>
    </location>
</feature>
<sequence length="120" mass="12711">MYGIQVVQDPRPTTVRSAAVLSNLAPITAWGWAWIAGSSVAIACALIGGRRPAVLWIGFACAMYPPALWGIAFASAYLFGTYPGAWTGAATWGGAALRLLIVATWRDDTPARPEAEAMDE</sequence>
<dbReference type="Proteomes" id="UP000470520">
    <property type="component" value="Unassembled WGS sequence"/>
</dbReference>
<proteinExistence type="predicted"/>
<evidence type="ECO:0000313" key="2">
    <source>
        <dbReference type="EMBL" id="NEB92463.1"/>
    </source>
</evidence>
<evidence type="ECO:0000313" key="3">
    <source>
        <dbReference type="Proteomes" id="UP000470520"/>
    </source>
</evidence>
<dbReference type="RefSeq" id="WP_164188260.1">
    <property type="nucleotide sequence ID" value="NZ_JAAGMR010000145.1"/>
</dbReference>
<keyword evidence="1" id="KW-1133">Transmembrane helix</keyword>
<dbReference type="AlphaFoldDB" id="A0A7K3QRK5"/>
<protein>
    <submittedName>
        <fullName evidence="2">Uncharacterized protein</fullName>
    </submittedName>
</protein>
<accession>A0A7K3QRK5</accession>
<keyword evidence="1" id="KW-0812">Transmembrane</keyword>
<gene>
    <name evidence="2" type="ORF">G3I21_12160</name>
</gene>
<name>A0A7K3QRK5_9ACTN</name>
<organism evidence="2 3">
    <name type="scientific">Streptomyces bauhiniae</name>
    <dbReference type="NCBI Taxonomy" id="2340725"/>
    <lineage>
        <taxon>Bacteria</taxon>
        <taxon>Bacillati</taxon>
        <taxon>Actinomycetota</taxon>
        <taxon>Actinomycetes</taxon>
        <taxon>Kitasatosporales</taxon>
        <taxon>Streptomycetaceae</taxon>
        <taxon>Streptomyces</taxon>
    </lineage>
</organism>
<dbReference type="EMBL" id="JAAGMR010000145">
    <property type="protein sequence ID" value="NEB92463.1"/>
    <property type="molecule type" value="Genomic_DNA"/>
</dbReference>
<keyword evidence="1" id="KW-0472">Membrane</keyword>
<feature type="transmembrane region" description="Helical" evidence="1">
    <location>
        <begin position="29"/>
        <end position="47"/>
    </location>
</feature>
<reference evidence="2 3" key="1">
    <citation type="submission" date="2020-01" db="EMBL/GenBank/DDBJ databases">
        <title>Insect and environment-associated Actinomycetes.</title>
        <authorList>
            <person name="Currrie C."/>
            <person name="Chevrette M."/>
            <person name="Carlson C."/>
            <person name="Stubbendieck R."/>
            <person name="Wendt-Pienkowski E."/>
        </authorList>
    </citation>
    <scope>NUCLEOTIDE SEQUENCE [LARGE SCALE GENOMIC DNA]</scope>
    <source>
        <strain evidence="2 3">SID7754</strain>
    </source>
</reference>
<feature type="transmembrane region" description="Helical" evidence="1">
    <location>
        <begin position="85"/>
        <end position="105"/>
    </location>
</feature>
<evidence type="ECO:0000256" key="1">
    <source>
        <dbReference type="SAM" id="Phobius"/>
    </source>
</evidence>